<dbReference type="NCBIfam" id="NF004160">
    <property type="entry name" value="PRK05627.1-3"/>
    <property type="match status" value="1"/>
</dbReference>
<dbReference type="GO" id="GO:0008531">
    <property type="term" value="F:riboflavin kinase activity"/>
    <property type="evidence" value="ECO:0007669"/>
    <property type="project" value="UniProtKB-UniRule"/>
</dbReference>
<keyword evidence="4 15" id="KW-0285">Flavoprotein</keyword>
<dbReference type="InterPro" id="IPR023465">
    <property type="entry name" value="Riboflavin_kinase_dom_sf"/>
</dbReference>
<dbReference type="GO" id="GO:0006747">
    <property type="term" value="P:FAD biosynthetic process"/>
    <property type="evidence" value="ECO:0007669"/>
    <property type="project" value="UniProtKB-UniRule"/>
</dbReference>
<dbReference type="GO" id="GO:0005524">
    <property type="term" value="F:ATP binding"/>
    <property type="evidence" value="ECO:0007669"/>
    <property type="project" value="UniProtKB-UniRule"/>
</dbReference>
<dbReference type="EC" id="2.7.7.2" evidence="15"/>
<evidence type="ECO:0000256" key="15">
    <source>
        <dbReference type="PIRNR" id="PIRNR004491"/>
    </source>
</evidence>
<name>A0A542YK28_9MICO</name>
<evidence type="ECO:0000256" key="6">
    <source>
        <dbReference type="ARBA" id="ARBA00022679"/>
    </source>
</evidence>
<dbReference type="EMBL" id="VFOM01000001">
    <property type="protein sequence ID" value="TQL48453.1"/>
    <property type="molecule type" value="Genomic_DNA"/>
</dbReference>
<comment type="catalytic activity">
    <reaction evidence="14 15">
        <text>FMN + ATP + H(+) = FAD + diphosphate</text>
        <dbReference type="Rhea" id="RHEA:17237"/>
        <dbReference type="ChEBI" id="CHEBI:15378"/>
        <dbReference type="ChEBI" id="CHEBI:30616"/>
        <dbReference type="ChEBI" id="CHEBI:33019"/>
        <dbReference type="ChEBI" id="CHEBI:57692"/>
        <dbReference type="ChEBI" id="CHEBI:58210"/>
        <dbReference type="EC" id="2.7.7.2"/>
    </reaction>
</comment>
<dbReference type="GO" id="GO:0009231">
    <property type="term" value="P:riboflavin biosynthetic process"/>
    <property type="evidence" value="ECO:0007669"/>
    <property type="project" value="InterPro"/>
</dbReference>
<dbReference type="NCBIfam" id="TIGR00083">
    <property type="entry name" value="ribF"/>
    <property type="match status" value="1"/>
</dbReference>
<keyword evidence="6 15" id="KW-0808">Transferase</keyword>
<sequence length="314" mass="33956">MEFFTELGQIPADFGPSVVTIGKFDGVHCGHRAVIAKLLEMADAHGLVPTVVTFDRHPLALFNPAAAPESLVSNEQKVEKLRDADVAATLMITFDDDFRSQAPDAFVRSVLVNALHARAVLVGSDFRYGIRGEGTVATLTEAGREYGFDVVLVDDVRAEEGRRASSTWIREALAAGDIAVARELLGAAPVVRSVVVPGERRGRELGFPTANLRPKPEGLIPADGVYAGWLTVDGTTYPAAISIGNNPTFEGVPARQVEAYVLDEDIDLYGRTVEVAFVERLRGMVRFDSVDELIVQLAADVDDTRRVLSSAQRP</sequence>
<dbReference type="CDD" id="cd02064">
    <property type="entry name" value="FAD_synthetase_N"/>
    <property type="match status" value="1"/>
</dbReference>
<dbReference type="SUPFAM" id="SSF82114">
    <property type="entry name" value="Riboflavin kinase-like"/>
    <property type="match status" value="1"/>
</dbReference>
<dbReference type="Pfam" id="PF01687">
    <property type="entry name" value="Flavokinase"/>
    <property type="match status" value="1"/>
</dbReference>
<gene>
    <name evidence="17" type="ORF">FB562_1547</name>
</gene>
<dbReference type="Gene3D" id="2.40.30.30">
    <property type="entry name" value="Riboflavin kinase-like"/>
    <property type="match status" value="1"/>
</dbReference>
<accession>A0A542YK28</accession>
<dbReference type="PANTHER" id="PTHR22749:SF6">
    <property type="entry name" value="RIBOFLAVIN KINASE"/>
    <property type="match status" value="1"/>
</dbReference>
<keyword evidence="9 15" id="KW-0418">Kinase</keyword>
<dbReference type="GO" id="GO:0003919">
    <property type="term" value="F:FMN adenylyltransferase activity"/>
    <property type="evidence" value="ECO:0007669"/>
    <property type="project" value="UniProtKB-UniRule"/>
</dbReference>
<dbReference type="InterPro" id="IPR015864">
    <property type="entry name" value="FAD_synthase"/>
</dbReference>
<dbReference type="InterPro" id="IPR014729">
    <property type="entry name" value="Rossmann-like_a/b/a_fold"/>
</dbReference>
<dbReference type="InterPro" id="IPR023468">
    <property type="entry name" value="Riboflavin_kinase"/>
</dbReference>
<evidence type="ECO:0000256" key="1">
    <source>
        <dbReference type="ARBA" id="ARBA00002121"/>
    </source>
</evidence>
<dbReference type="SUPFAM" id="SSF52374">
    <property type="entry name" value="Nucleotidylyl transferase"/>
    <property type="match status" value="1"/>
</dbReference>
<evidence type="ECO:0000313" key="17">
    <source>
        <dbReference type="EMBL" id="TQL48453.1"/>
    </source>
</evidence>
<dbReference type="GO" id="GO:0009398">
    <property type="term" value="P:FMN biosynthetic process"/>
    <property type="evidence" value="ECO:0007669"/>
    <property type="project" value="UniProtKB-UniRule"/>
</dbReference>
<evidence type="ECO:0000256" key="3">
    <source>
        <dbReference type="ARBA" id="ARBA00005201"/>
    </source>
</evidence>
<organism evidence="17 18">
    <name type="scientific">Homoserinimonas aerilata</name>
    <dbReference type="NCBI Taxonomy" id="1162970"/>
    <lineage>
        <taxon>Bacteria</taxon>
        <taxon>Bacillati</taxon>
        <taxon>Actinomycetota</taxon>
        <taxon>Actinomycetes</taxon>
        <taxon>Micrococcales</taxon>
        <taxon>Microbacteriaceae</taxon>
        <taxon>Homoserinimonas</taxon>
    </lineage>
</organism>
<comment type="pathway">
    <text evidence="3 15">Cofactor biosynthesis; FMN biosynthesis; FMN from riboflavin (ATP route): step 1/1.</text>
</comment>
<keyword evidence="11 15" id="KW-0067">ATP-binding</keyword>
<dbReference type="UniPathway" id="UPA00277">
    <property type="reaction ID" value="UER00407"/>
</dbReference>
<dbReference type="PIRSF" id="PIRSF004491">
    <property type="entry name" value="FAD_Synth"/>
    <property type="match status" value="1"/>
</dbReference>
<evidence type="ECO:0000256" key="11">
    <source>
        <dbReference type="ARBA" id="ARBA00022840"/>
    </source>
</evidence>
<dbReference type="RefSeq" id="WP_141880554.1">
    <property type="nucleotide sequence ID" value="NZ_VFOM01000001.1"/>
</dbReference>
<dbReference type="FunFam" id="3.40.50.620:FF:000021">
    <property type="entry name" value="Riboflavin biosynthesis protein"/>
    <property type="match status" value="1"/>
</dbReference>
<evidence type="ECO:0000256" key="9">
    <source>
        <dbReference type="ARBA" id="ARBA00022777"/>
    </source>
</evidence>
<evidence type="ECO:0000256" key="4">
    <source>
        <dbReference type="ARBA" id="ARBA00022630"/>
    </source>
</evidence>
<keyword evidence="5 15" id="KW-0288">FMN</keyword>
<proteinExistence type="inferred from homology"/>
<dbReference type="FunFam" id="2.40.30.30:FF:000003">
    <property type="entry name" value="Riboflavin biosynthesis protein"/>
    <property type="match status" value="1"/>
</dbReference>
<comment type="similarity">
    <text evidence="15">Belongs to the ribF family.</text>
</comment>
<dbReference type="Gene3D" id="3.40.50.620">
    <property type="entry name" value="HUPs"/>
    <property type="match status" value="1"/>
</dbReference>
<evidence type="ECO:0000256" key="2">
    <source>
        <dbReference type="ARBA" id="ARBA00004726"/>
    </source>
</evidence>
<comment type="function">
    <text evidence="1">Catalyzes the phosphorylation of riboflavin to FMN followed by the adenylation of FMN to FAD.</text>
</comment>
<dbReference type="Pfam" id="PF06574">
    <property type="entry name" value="FAD_syn"/>
    <property type="match status" value="1"/>
</dbReference>
<dbReference type="Proteomes" id="UP000317998">
    <property type="component" value="Unassembled WGS sequence"/>
</dbReference>
<dbReference type="AlphaFoldDB" id="A0A542YK28"/>
<feature type="domain" description="Riboflavin kinase" evidence="16">
    <location>
        <begin position="184"/>
        <end position="309"/>
    </location>
</feature>
<keyword evidence="8 15" id="KW-0547">Nucleotide-binding</keyword>
<comment type="pathway">
    <text evidence="2 15">Cofactor biosynthesis; FAD biosynthesis; FAD from FMN: step 1/1.</text>
</comment>
<keyword evidence="12" id="KW-0511">Multifunctional enzyme</keyword>
<dbReference type="UniPathway" id="UPA00276">
    <property type="reaction ID" value="UER00406"/>
</dbReference>
<evidence type="ECO:0000256" key="13">
    <source>
        <dbReference type="ARBA" id="ARBA00047880"/>
    </source>
</evidence>
<keyword evidence="7 15" id="KW-0548">Nucleotidyltransferase</keyword>
<evidence type="ECO:0000256" key="12">
    <source>
        <dbReference type="ARBA" id="ARBA00023268"/>
    </source>
</evidence>
<evidence type="ECO:0000256" key="10">
    <source>
        <dbReference type="ARBA" id="ARBA00022827"/>
    </source>
</evidence>
<dbReference type="PANTHER" id="PTHR22749">
    <property type="entry name" value="RIBOFLAVIN KINASE/FMN ADENYLYLTRANSFERASE"/>
    <property type="match status" value="1"/>
</dbReference>
<evidence type="ECO:0000256" key="5">
    <source>
        <dbReference type="ARBA" id="ARBA00022643"/>
    </source>
</evidence>
<protein>
    <recommendedName>
        <fullName evidence="15">Riboflavin biosynthesis protein</fullName>
    </recommendedName>
    <domain>
        <recommendedName>
            <fullName evidence="15">Riboflavin kinase</fullName>
            <ecNumber evidence="15">2.7.1.26</ecNumber>
        </recommendedName>
        <alternativeName>
            <fullName evidence="15">Flavokinase</fullName>
        </alternativeName>
    </domain>
    <domain>
        <recommendedName>
            <fullName evidence="15">FMN adenylyltransferase</fullName>
            <ecNumber evidence="15">2.7.7.2</ecNumber>
        </recommendedName>
        <alternativeName>
            <fullName evidence="15">FAD pyrophosphorylase</fullName>
        </alternativeName>
        <alternativeName>
            <fullName evidence="15">FAD synthase</fullName>
        </alternativeName>
    </domain>
</protein>
<reference evidence="17 18" key="1">
    <citation type="submission" date="2019-06" db="EMBL/GenBank/DDBJ databases">
        <title>Sequencing the genomes of 1000 actinobacteria strains.</title>
        <authorList>
            <person name="Klenk H.-P."/>
        </authorList>
    </citation>
    <scope>NUCLEOTIDE SEQUENCE [LARGE SCALE GENOMIC DNA]</scope>
    <source>
        <strain evidence="17 18">DSM 26477</strain>
    </source>
</reference>
<dbReference type="SMART" id="SM00904">
    <property type="entry name" value="Flavokinase"/>
    <property type="match status" value="1"/>
</dbReference>
<comment type="caution">
    <text evidence="17">The sequence shown here is derived from an EMBL/GenBank/DDBJ whole genome shotgun (WGS) entry which is preliminary data.</text>
</comment>
<dbReference type="OrthoDB" id="9803667at2"/>
<dbReference type="EC" id="2.7.1.26" evidence="15"/>
<evidence type="ECO:0000313" key="18">
    <source>
        <dbReference type="Proteomes" id="UP000317998"/>
    </source>
</evidence>
<evidence type="ECO:0000256" key="7">
    <source>
        <dbReference type="ARBA" id="ARBA00022695"/>
    </source>
</evidence>
<keyword evidence="10 15" id="KW-0274">FAD</keyword>
<dbReference type="InterPro" id="IPR002606">
    <property type="entry name" value="Riboflavin_kinase_bac"/>
</dbReference>
<evidence type="ECO:0000256" key="8">
    <source>
        <dbReference type="ARBA" id="ARBA00022741"/>
    </source>
</evidence>
<comment type="catalytic activity">
    <reaction evidence="13 15">
        <text>riboflavin + ATP = FMN + ADP + H(+)</text>
        <dbReference type="Rhea" id="RHEA:14357"/>
        <dbReference type="ChEBI" id="CHEBI:15378"/>
        <dbReference type="ChEBI" id="CHEBI:30616"/>
        <dbReference type="ChEBI" id="CHEBI:57986"/>
        <dbReference type="ChEBI" id="CHEBI:58210"/>
        <dbReference type="ChEBI" id="CHEBI:456216"/>
        <dbReference type="EC" id="2.7.1.26"/>
    </reaction>
</comment>
<keyword evidence="18" id="KW-1185">Reference proteome</keyword>
<evidence type="ECO:0000259" key="16">
    <source>
        <dbReference type="SMART" id="SM00904"/>
    </source>
</evidence>
<evidence type="ECO:0000256" key="14">
    <source>
        <dbReference type="ARBA" id="ARBA00049494"/>
    </source>
</evidence>
<dbReference type="InterPro" id="IPR015865">
    <property type="entry name" value="Riboflavin_kinase_bac/euk"/>
</dbReference>